<feature type="domain" description="GRAM" evidence="2">
    <location>
        <begin position="379"/>
        <end position="457"/>
    </location>
</feature>
<dbReference type="AlphaFoldDB" id="A0A4S4DPT3"/>
<name>A0A4S4DPT3_CAMSN</name>
<accession>A0A4S4DPT3</accession>
<evidence type="ECO:0000259" key="2">
    <source>
        <dbReference type="SMART" id="SM00568"/>
    </source>
</evidence>
<feature type="domain" description="GRAM" evidence="2">
    <location>
        <begin position="297"/>
        <end position="378"/>
    </location>
</feature>
<dbReference type="InterPro" id="IPR011993">
    <property type="entry name" value="PH-like_dom_sf"/>
</dbReference>
<gene>
    <name evidence="3" type="ORF">TEA_012896</name>
</gene>
<dbReference type="InterPro" id="IPR004182">
    <property type="entry name" value="GRAM"/>
</dbReference>
<comment type="similarity">
    <text evidence="1">Belongs to the GEM family.</text>
</comment>
<comment type="caution">
    <text evidence="3">The sequence shown here is derived from an EMBL/GenBank/DDBJ whole genome shotgun (WGS) entry which is preliminary data.</text>
</comment>
<feature type="domain" description="GRAM" evidence="2">
    <location>
        <begin position="92"/>
        <end position="170"/>
    </location>
</feature>
<dbReference type="Proteomes" id="UP000306102">
    <property type="component" value="Unassembled WGS sequence"/>
</dbReference>
<dbReference type="EMBL" id="SDRB02010666">
    <property type="protein sequence ID" value="THG05090.1"/>
    <property type="molecule type" value="Genomic_DNA"/>
</dbReference>
<reference evidence="3 4" key="1">
    <citation type="journal article" date="2018" name="Proc. Natl. Acad. Sci. U.S.A.">
        <title>Draft genome sequence of Camellia sinensis var. sinensis provides insights into the evolution of the tea genome and tea quality.</title>
        <authorList>
            <person name="Wei C."/>
            <person name="Yang H."/>
            <person name="Wang S."/>
            <person name="Zhao J."/>
            <person name="Liu C."/>
            <person name="Gao L."/>
            <person name="Xia E."/>
            <person name="Lu Y."/>
            <person name="Tai Y."/>
            <person name="She G."/>
            <person name="Sun J."/>
            <person name="Cao H."/>
            <person name="Tong W."/>
            <person name="Gao Q."/>
            <person name="Li Y."/>
            <person name="Deng W."/>
            <person name="Jiang X."/>
            <person name="Wang W."/>
            <person name="Chen Q."/>
            <person name="Zhang S."/>
            <person name="Li H."/>
            <person name="Wu J."/>
            <person name="Wang P."/>
            <person name="Li P."/>
            <person name="Shi C."/>
            <person name="Zheng F."/>
            <person name="Jian J."/>
            <person name="Huang B."/>
            <person name="Shan D."/>
            <person name="Shi M."/>
            <person name="Fang C."/>
            <person name="Yue Y."/>
            <person name="Li F."/>
            <person name="Li D."/>
            <person name="Wei S."/>
            <person name="Han B."/>
            <person name="Jiang C."/>
            <person name="Yin Y."/>
            <person name="Xia T."/>
            <person name="Zhang Z."/>
            <person name="Bennetzen J.L."/>
            <person name="Zhao S."/>
            <person name="Wan X."/>
        </authorList>
    </citation>
    <scope>NUCLEOTIDE SEQUENCE [LARGE SCALE GENOMIC DNA]</scope>
    <source>
        <strain evidence="4">cv. Shuchazao</strain>
        <tissue evidence="3">Leaf</tissue>
    </source>
</reference>
<dbReference type="SMART" id="SM00568">
    <property type="entry name" value="GRAM"/>
    <property type="match status" value="3"/>
</dbReference>
<dbReference type="PANTHER" id="PTHR31969">
    <property type="entry name" value="GEM-LIKE PROTEIN 2"/>
    <property type="match status" value="1"/>
</dbReference>
<organism evidence="3 4">
    <name type="scientific">Camellia sinensis var. sinensis</name>
    <name type="common">China tea</name>
    <dbReference type="NCBI Taxonomy" id="542762"/>
    <lineage>
        <taxon>Eukaryota</taxon>
        <taxon>Viridiplantae</taxon>
        <taxon>Streptophyta</taxon>
        <taxon>Embryophyta</taxon>
        <taxon>Tracheophyta</taxon>
        <taxon>Spermatophyta</taxon>
        <taxon>Magnoliopsida</taxon>
        <taxon>eudicotyledons</taxon>
        <taxon>Gunneridae</taxon>
        <taxon>Pentapetalae</taxon>
        <taxon>asterids</taxon>
        <taxon>Ericales</taxon>
        <taxon>Theaceae</taxon>
        <taxon>Camellia</taxon>
    </lineage>
</organism>
<evidence type="ECO:0000256" key="1">
    <source>
        <dbReference type="ARBA" id="ARBA00009414"/>
    </source>
</evidence>
<evidence type="ECO:0000313" key="3">
    <source>
        <dbReference type="EMBL" id="THG05090.1"/>
    </source>
</evidence>
<evidence type="ECO:0000313" key="4">
    <source>
        <dbReference type="Proteomes" id="UP000306102"/>
    </source>
</evidence>
<dbReference type="Gene3D" id="2.30.29.30">
    <property type="entry name" value="Pleckstrin-homology domain (PH domain)/Phosphotyrosine-binding domain (PTB)"/>
    <property type="match status" value="3"/>
</dbReference>
<protein>
    <recommendedName>
        <fullName evidence="2">GRAM domain-containing protein</fullName>
    </recommendedName>
</protein>
<proteinExistence type="inferred from homology"/>
<dbReference type="Pfam" id="PF02893">
    <property type="entry name" value="GRAM"/>
    <property type="match status" value="3"/>
</dbReference>
<sequence>MKKQRLAHVIETLISSPVAYPDERAPKRILQDPSAASASAYKVDRMKKIGRKEDNLASGIREHVKLGPKITETVKGKLSLGAKIIRAGGVKKIFKHNFSIREGEKLLKASQCYLSTTAGPIAGLLFISTDKVAFFSDRSIKLSSPTGEFIRIHYKVMIPLVKIKRANESQNMKRPSQKYIEMVTVDNFDFWFMGFLNYRGTFKHFQQALSQAQYLQLDQNELSKLFSSEVTKRLLCNPDSRYHIPPPNGSLQFKKKKADHLANGIQDHMRLESNILETVKGKLRLGMKILKVGGMEKIFKQKFNIREGEKLLKALQCYLSTTTGPIAGLLFISTDKVAFFNERSIKLSSSMRLGPKITETVKGKLSLGAKIIRVGGVDNIFKHHFSIREGEKLLKVSQCYLSTTAGPIGGLLFISTDKVAFCSDRSIRLSSPTGEFVRIRYKVLIPVGKILRAEESQNVKRPSRKYIEIVTVDDFDFWFMGFLNCRKTLKCLQQAISQAQ</sequence>
<dbReference type="InterPro" id="IPR037848">
    <property type="entry name" value="GEM-like"/>
</dbReference>
<keyword evidence="4" id="KW-1185">Reference proteome</keyword>